<keyword evidence="4" id="KW-0732">Signal</keyword>
<dbReference type="InterPro" id="IPR002110">
    <property type="entry name" value="Ankyrin_rpt"/>
</dbReference>
<dbReference type="PROSITE" id="PS50088">
    <property type="entry name" value="ANK_REPEAT"/>
    <property type="match status" value="5"/>
</dbReference>
<keyword evidence="6" id="KW-1185">Reference proteome</keyword>
<accession>A0ABY9M1H0</accession>
<dbReference type="RefSeq" id="WP_306943574.1">
    <property type="nucleotide sequence ID" value="NZ_CP132976.1"/>
</dbReference>
<dbReference type="SUPFAM" id="SSF48403">
    <property type="entry name" value="Ankyrin repeat"/>
    <property type="match status" value="2"/>
</dbReference>
<feature type="repeat" description="ANK" evidence="3">
    <location>
        <begin position="717"/>
        <end position="749"/>
    </location>
</feature>
<evidence type="ECO:0000313" key="6">
    <source>
        <dbReference type="Proteomes" id="UP001234798"/>
    </source>
</evidence>
<dbReference type="PROSITE" id="PS50297">
    <property type="entry name" value="ANK_REP_REGION"/>
    <property type="match status" value="3"/>
</dbReference>
<dbReference type="EMBL" id="CP132976">
    <property type="protein sequence ID" value="WMD20419.1"/>
    <property type="molecule type" value="Genomic_DNA"/>
</dbReference>
<dbReference type="Proteomes" id="UP001234798">
    <property type="component" value="Chromosome"/>
</dbReference>
<organism evidence="5 6">
    <name type="scientific">Achromobacter seleniivolatilans</name>
    <dbReference type="NCBI Taxonomy" id="3047478"/>
    <lineage>
        <taxon>Bacteria</taxon>
        <taxon>Pseudomonadati</taxon>
        <taxon>Pseudomonadota</taxon>
        <taxon>Betaproteobacteria</taxon>
        <taxon>Burkholderiales</taxon>
        <taxon>Alcaligenaceae</taxon>
        <taxon>Achromobacter</taxon>
    </lineage>
</organism>
<dbReference type="Pfam" id="PF13637">
    <property type="entry name" value="Ank_4"/>
    <property type="match status" value="1"/>
</dbReference>
<keyword evidence="2 3" id="KW-0040">ANK repeat</keyword>
<dbReference type="Pfam" id="PF12796">
    <property type="entry name" value="Ank_2"/>
    <property type="match status" value="1"/>
</dbReference>
<dbReference type="PANTHER" id="PTHR24189">
    <property type="entry name" value="MYOTROPHIN"/>
    <property type="match status" value="1"/>
</dbReference>
<dbReference type="InterPro" id="IPR050745">
    <property type="entry name" value="Multifunctional_regulatory"/>
</dbReference>
<dbReference type="SUPFAM" id="SSF48452">
    <property type="entry name" value="TPR-like"/>
    <property type="match status" value="1"/>
</dbReference>
<dbReference type="InterPro" id="IPR011990">
    <property type="entry name" value="TPR-like_helical_dom_sf"/>
</dbReference>
<evidence type="ECO:0000256" key="3">
    <source>
        <dbReference type="PROSITE-ProRule" id="PRU00023"/>
    </source>
</evidence>
<dbReference type="PANTHER" id="PTHR24189:SF50">
    <property type="entry name" value="ANKYRIN REPEAT AND SOCS BOX PROTEIN 2"/>
    <property type="match status" value="1"/>
</dbReference>
<keyword evidence="1" id="KW-0677">Repeat</keyword>
<feature type="repeat" description="ANK" evidence="3">
    <location>
        <begin position="201"/>
        <end position="233"/>
    </location>
</feature>
<protein>
    <submittedName>
        <fullName evidence="5">Ankyrin repeat domain-containing protein</fullName>
    </submittedName>
</protein>
<feature type="chain" id="PRO_5045505631" evidence="4">
    <location>
        <begin position="24"/>
        <end position="1164"/>
    </location>
</feature>
<evidence type="ECO:0000256" key="1">
    <source>
        <dbReference type="ARBA" id="ARBA00022737"/>
    </source>
</evidence>
<evidence type="ECO:0000256" key="4">
    <source>
        <dbReference type="SAM" id="SignalP"/>
    </source>
</evidence>
<dbReference type="SMART" id="SM00248">
    <property type="entry name" value="ANK"/>
    <property type="match status" value="11"/>
</dbReference>
<dbReference type="InterPro" id="IPR036770">
    <property type="entry name" value="Ankyrin_rpt-contain_sf"/>
</dbReference>
<name>A0ABY9M1H0_9BURK</name>
<evidence type="ECO:0000313" key="5">
    <source>
        <dbReference type="EMBL" id="WMD20419.1"/>
    </source>
</evidence>
<sequence>MRLFRAAALALICLCILPGAAVAVETNQAVSLGAQNLTAEFLALHRTARNIPSGSKARFDAAFTALRGFVMQHDYRAIDPGNVSPAVLTALNDYGFWLAKTGELLEAESVLNEVLRRNPERTVAYLNRADARWRLRERSRFGSGGYDFQVGLIRRYSVLAREDYRLYCSRRLASQQAIPVGTARRIGVVLDEPVLSAAACQPRLPLLVAVGAGNLDKVRALLAEGLDPDTIDANGNSALNLAVYARRLDMVHVLLAAGAKADSSAPGTPLLEAAMPRTGENRPYKDGYAIADALIAAGANPHGDKRFPSPLIFRHMDGFIDRQTLEYLFSKVTDLNLRDDLGRGRSLMHAATEHPKTLWLADVLLEKGADINATYRPYSQGEGVSFETPLLAALRAAAKSAEISRASYIESDGGIWNTYPMKRVVDFLLMRGADPSIGGSGDNGLDDALVLAVRTLRPQLLDQLVKAASNRQAPLNHRALSSLLSFWNKMQAREYDYKDGGKRNVQMSRLAALTEHLLRLGVSLTYVENATKEPFVAPLSLPWLPDELYGKLLKAGAHPDERSASSLRLSWVDPADAYPLVSMLQMQQNAKIEMLLDHNTGAFRDPASCGRAVADSLAWQLSMVRQPISPLAGRAIKHVLDRAERSDDCDLNATSVLGGYRGISASELLRRASVTLKSKPVGAKGQMQIFIAIQAGDVEALRAELSKGQDPNAVNEDGVLALNLAVRLDQLDSVRALLAAGANPNGGKNSEPPLELALLASAGTGSAKGRYAMADALIAGGASVDAVDKRGNPLLLSLLFNDIGADDNLRYLLANGADPNAQARFGEPVLHAVIRRKKFGLAELLLTKGADPNAAHRAGLYKSERFWDTPLLLALREGNRPALTPRAVYEIPKLVTFLLTHGADPAVGGYIGHGKPLGEGPARDGLNESLSQAVGFMQPELLSALVNAAVKPYEPLRPDSLSTLLARWNRLETLSAVDGNGSAWDGQRAAHRQMALQLVSLGVPLTWKDDDAARAQYSIAPLSLPWLPDDLYLSWLQQGADVSDRSFNIIRIDHVDQSDALPLTIMLQQGKTEKVRMLLEYDAGLYRTPERCGMAVADMLAWLLEQDGPVGPLGARALVQVLERAAVAPACDLEQWARMSPHRHSSAQALARQANVRLAPATAK</sequence>
<feature type="signal peptide" evidence="4">
    <location>
        <begin position="1"/>
        <end position="23"/>
    </location>
</feature>
<reference evidence="5 6" key="1">
    <citation type="submission" date="2023-08" db="EMBL/GenBank/DDBJ databases">
        <title>Achromobacter seleniivolatilans sp. nov., isolated from seleniferous soil.</title>
        <authorList>
            <person name="Zhang S."/>
            <person name="Li K."/>
            <person name="Peng J."/>
            <person name="Zhao Q."/>
            <person name="Wang H."/>
            <person name="Guo Y."/>
        </authorList>
    </citation>
    <scope>NUCLEOTIDE SEQUENCE [LARGE SCALE GENOMIC DNA]</scope>
    <source>
        <strain evidence="5 6">R39</strain>
    </source>
</reference>
<gene>
    <name evidence="5" type="ORF">RAS12_28095</name>
</gene>
<dbReference type="Gene3D" id="1.25.40.20">
    <property type="entry name" value="Ankyrin repeat-containing domain"/>
    <property type="match status" value="4"/>
</dbReference>
<feature type="repeat" description="ANK" evidence="3">
    <location>
        <begin position="825"/>
        <end position="857"/>
    </location>
</feature>
<feature type="repeat" description="ANK" evidence="3">
    <location>
        <begin position="343"/>
        <end position="376"/>
    </location>
</feature>
<evidence type="ECO:0000256" key="2">
    <source>
        <dbReference type="ARBA" id="ARBA00023043"/>
    </source>
</evidence>
<proteinExistence type="predicted"/>
<feature type="repeat" description="ANK" evidence="3">
    <location>
        <begin position="234"/>
        <end position="266"/>
    </location>
</feature>